<dbReference type="InterPro" id="IPR000792">
    <property type="entry name" value="Tscrpt_reg_LuxR_C"/>
</dbReference>
<sequence length="742" mass="80067">MTTAPSPPPHAVDRPALRRRLDAGLTAPVSFIVAPAGSGKTVLLSQWAASRDDLRFVWVNVDSSDDDPVVLLKKVLGQLILEIPEAAGFQSLGPSSLRAGLLGIFQAAIAASSASVVFVFDDLHNLAGRAVLTEIGALSGRLPPGVHLVLSSRVDLRLDRGRLRLVHAPTELRQAELAFDAETVDEVLERISGASPSTVTTNAVLDRTEGWAAGVQLTAITLRTKDDPEKFALHLAGSDRLIADYLSEEVLRAQSPERREILLRMSVLDRISAELLEAITGVAGAGEMLAELERDSMFLVPLDDASEWFRFHHLFRDLLRYRLRAAHPGEDARMLVLASQWHLGRGDIGEAIECLLQAHEWDPAMSLILARGREVFERGETASMSRWLGMIPAPVRRANLDAEVVHGMMLGLSGQYAMADDVLRRLAASASLPIGHALVVHTYLSALVQFRPDPQASLEAGLRAVELLSQHPHAAVPNLLGLTERGLLETASTGSVARAHFLLGDLDSARRWMTRAASTAGARYSAYRVHMLGSMALLDAWTGNLDRAQALADEALHLASEVRLLGHPAPADAYLALALLSVERGDPLEGAFTLHEGIARATSNQRTQLMWIGHAIDVLAHPGEDVAPPPPVSAPPVVRARLAAAAGRVGGSTRDRVVGRPITAAPHRIPGVPEVVPLSEPLTDRERELLIFLPSRLTNAELAARCFVSVNTIKTHMAHIYRKLDAPNRDAAIAHAQALGLL</sequence>
<dbReference type="GO" id="GO:0006355">
    <property type="term" value="P:regulation of DNA-templated transcription"/>
    <property type="evidence" value="ECO:0007669"/>
    <property type="project" value="InterPro"/>
</dbReference>
<dbReference type="OrthoDB" id="134985at2"/>
<dbReference type="SUPFAM" id="SSF48452">
    <property type="entry name" value="TPR-like"/>
    <property type="match status" value="1"/>
</dbReference>
<dbReference type="Pfam" id="PF00196">
    <property type="entry name" value="GerE"/>
    <property type="match status" value="1"/>
</dbReference>
<evidence type="ECO:0000256" key="3">
    <source>
        <dbReference type="ARBA" id="ARBA00023163"/>
    </source>
</evidence>
<dbReference type="InterPro" id="IPR027417">
    <property type="entry name" value="P-loop_NTPase"/>
</dbReference>
<accession>A0A5J5J1Z8</accession>
<gene>
    <name evidence="5" type="ORF">F6B43_13530</name>
</gene>
<organism evidence="5 6">
    <name type="scientific">Microbacterium rhizomatis</name>
    <dbReference type="NCBI Taxonomy" id="1631477"/>
    <lineage>
        <taxon>Bacteria</taxon>
        <taxon>Bacillati</taxon>
        <taxon>Actinomycetota</taxon>
        <taxon>Actinomycetes</taxon>
        <taxon>Micrococcales</taxon>
        <taxon>Microbacteriaceae</taxon>
        <taxon>Microbacterium</taxon>
    </lineage>
</organism>
<evidence type="ECO:0000256" key="2">
    <source>
        <dbReference type="ARBA" id="ARBA00023125"/>
    </source>
</evidence>
<evidence type="ECO:0000259" key="4">
    <source>
        <dbReference type="PROSITE" id="PS50043"/>
    </source>
</evidence>
<dbReference type="SUPFAM" id="SSF46894">
    <property type="entry name" value="C-terminal effector domain of the bipartite response regulators"/>
    <property type="match status" value="1"/>
</dbReference>
<proteinExistence type="predicted"/>
<keyword evidence="3" id="KW-0804">Transcription</keyword>
<dbReference type="PRINTS" id="PR00038">
    <property type="entry name" value="HTHLUXR"/>
</dbReference>
<dbReference type="InterPro" id="IPR016032">
    <property type="entry name" value="Sig_transdc_resp-reg_C-effctor"/>
</dbReference>
<keyword evidence="2" id="KW-0238">DNA-binding</keyword>
<reference evidence="6" key="1">
    <citation type="submission" date="2019-09" db="EMBL/GenBank/DDBJ databases">
        <title>Mumia zhuanghuii sp. nov. isolated from the intestinal contents of plateau pika (Ochotona curzoniae) in the Qinghai-Tibet plateau of China.</title>
        <authorList>
            <person name="Tian Z."/>
        </authorList>
    </citation>
    <scope>NUCLEOTIDE SEQUENCE [LARGE SCALE GENOMIC DNA]</scope>
    <source>
        <strain evidence="6">JCM 30598</strain>
    </source>
</reference>
<dbReference type="InterPro" id="IPR011990">
    <property type="entry name" value="TPR-like_helical_dom_sf"/>
</dbReference>
<dbReference type="SUPFAM" id="SSF52540">
    <property type="entry name" value="P-loop containing nucleoside triphosphate hydrolases"/>
    <property type="match status" value="1"/>
</dbReference>
<dbReference type="Gene3D" id="1.25.40.10">
    <property type="entry name" value="Tetratricopeptide repeat domain"/>
    <property type="match status" value="1"/>
</dbReference>
<dbReference type="EMBL" id="VYSA01000002">
    <property type="protein sequence ID" value="KAA9108397.1"/>
    <property type="molecule type" value="Genomic_DNA"/>
</dbReference>
<evidence type="ECO:0000313" key="6">
    <source>
        <dbReference type="Proteomes" id="UP000325827"/>
    </source>
</evidence>
<dbReference type="GO" id="GO:0003677">
    <property type="term" value="F:DNA binding"/>
    <property type="evidence" value="ECO:0007669"/>
    <property type="project" value="UniProtKB-KW"/>
</dbReference>
<dbReference type="Proteomes" id="UP000325827">
    <property type="component" value="Unassembled WGS sequence"/>
</dbReference>
<dbReference type="CDD" id="cd06170">
    <property type="entry name" value="LuxR_C_like"/>
    <property type="match status" value="1"/>
</dbReference>
<protein>
    <submittedName>
        <fullName evidence="5">LuxR family transcriptional regulator</fullName>
    </submittedName>
</protein>
<dbReference type="PANTHER" id="PTHR44688">
    <property type="entry name" value="DNA-BINDING TRANSCRIPTIONAL ACTIVATOR DEVR_DOSR"/>
    <property type="match status" value="1"/>
</dbReference>
<dbReference type="PANTHER" id="PTHR44688:SF16">
    <property type="entry name" value="DNA-BINDING TRANSCRIPTIONAL ACTIVATOR DEVR_DOSR"/>
    <property type="match status" value="1"/>
</dbReference>
<dbReference type="PROSITE" id="PS50043">
    <property type="entry name" value="HTH_LUXR_2"/>
    <property type="match status" value="1"/>
</dbReference>
<comment type="caution">
    <text evidence="5">The sequence shown here is derived from an EMBL/GenBank/DDBJ whole genome shotgun (WGS) entry which is preliminary data.</text>
</comment>
<evidence type="ECO:0000256" key="1">
    <source>
        <dbReference type="ARBA" id="ARBA00023015"/>
    </source>
</evidence>
<dbReference type="InterPro" id="IPR036388">
    <property type="entry name" value="WH-like_DNA-bd_sf"/>
</dbReference>
<dbReference type="Gene3D" id="1.10.10.10">
    <property type="entry name" value="Winged helix-like DNA-binding domain superfamily/Winged helix DNA-binding domain"/>
    <property type="match status" value="1"/>
</dbReference>
<feature type="domain" description="HTH luxR-type" evidence="4">
    <location>
        <begin position="675"/>
        <end position="740"/>
    </location>
</feature>
<dbReference type="InterPro" id="IPR059106">
    <property type="entry name" value="WHD_MalT"/>
</dbReference>
<dbReference type="SMART" id="SM00421">
    <property type="entry name" value="HTH_LUXR"/>
    <property type="match status" value="1"/>
</dbReference>
<dbReference type="Pfam" id="PF25873">
    <property type="entry name" value="WHD_MalT"/>
    <property type="match status" value="1"/>
</dbReference>
<name>A0A5J5J1Z8_9MICO</name>
<keyword evidence="1" id="KW-0805">Transcription regulation</keyword>
<evidence type="ECO:0000313" key="5">
    <source>
        <dbReference type="EMBL" id="KAA9108397.1"/>
    </source>
</evidence>
<dbReference type="AlphaFoldDB" id="A0A5J5J1Z8"/>
<dbReference type="RefSeq" id="WP_150449429.1">
    <property type="nucleotide sequence ID" value="NZ_VYSA01000002.1"/>
</dbReference>
<keyword evidence="6" id="KW-1185">Reference proteome</keyword>
<dbReference type="Gene3D" id="3.40.50.300">
    <property type="entry name" value="P-loop containing nucleotide triphosphate hydrolases"/>
    <property type="match status" value="1"/>
</dbReference>